<keyword evidence="1" id="KW-1133">Transmembrane helix</keyword>
<comment type="caution">
    <text evidence="2">The sequence shown here is derived from an EMBL/GenBank/DDBJ whole genome shotgun (WGS) entry which is preliminary data.</text>
</comment>
<reference evidence="2" key="1">
    <citation type="journal article" date="2014" name="Int. J. Syst. Evol. Microbiol.">
        <title>Complete genome sequence of Corynebacterium casei LMG S-19264T (=DSM 44701T), isolated from a smear-ripened cheese.</title>
        <authorList>
            <consortium name="US DOE Joint Genome Institute (JGI-PGF)"/>
            <person name="Walter F."/>
            <person name="Albersmeier A."/>
            <person name="Kalinowski J."/>
            <person name="Ruckert C."/>
        </authorList>
    </citation>
    <scope>NUCLEOTIDE SEQUENCE</scope>
    <source>
        <strain evidence="2">KCTC 12870</strain>
    </source>
</reference>
<dbReference type="Proteomes" id="UP000642829">
    <property type="component" value="Unassembled WGS sequence"/>
</dbReference>
<sequence length="155" mass="18321">MALYMPTGGFFMILEWFSALEGVASLATLLVLLWQIGMLLRQLRFNAVLHIYDINRDLIGRALDDPDLRKVLDGEQIADASKEKRYFQLWINQIKLIHLGWRSRFLPRTSWPSLQKDIGDFTSLPRFQTNWKEVSQYYSGDFREFLEETKRKMSQ</sequence>
<gene>
    <name evidence="2" type="ORF">GCM10007047_05890</name>
</gene>
<proteinExistence type="predicted"/>
<keyword evidence="3" id="KW-1185">Reference proteome</keyword>
<keyword evidence="1" id="KW-0472">Membrane</keyword>
<reference evidence="2" key="2">
    <citation type="submission" date="2020-09" db="EMBL/GenBank/DDBJ databases">
        <authorList>
            <person name="Sun Q."/>
            <person name="Kim S."/>
        </authorList>
    </citation>
    <scope>NUCLEOTIDE SEQUENCE</scope>
    <source>
        <strain evidence="2">KCTC 12870</strain>
    </source>
</reference>
<keyword evidence="1" id="KW-0812">Transmembrane</keyword>
<name>A0A8J3D7W0_9BACT</name>
<protein>
    <submittedName>
        <fullName evidence="2">Uncharacterized protein</fullName>
    </submittedName>
</protein>
<evidence type="ECO:0000256" key="1">
    <source>
        <dbReference type="SAM" id="Phobius"/>
    </source>
</evidence>
<accession>A0A8J3D7W0</accession>
<feature type="transmembrane region" description="Helical" evidence="1">
    <location>
        <begin position="12"/>
        <end position="34"/>
    </location>
</feature>
<evidence type="ECO:0000313" key="2">
    <source>
        <dbReference type="EMBL" id="GHB93335.1"/>
    </source>
</evidence>
<organism evidence="2 3">
    <name type="scientific">Cerasicoccus arenae</name>
    <dbReference type="NCBI Taxonomy" id="424488"/>
    <lineage>
        <taxon>Bacteria</taxon>
        <taxon>Pseudomonadati</taxon>
        <taxon>Verrucomicrobiota</taxon>
        <taxon>Opitutia</taxon>
        <taxon>Puniceicoccales</taxon>
        <taxon>Cerasicoccaceae</taxon>
        <taxon>Cerasicoccus</taxon>
    </lineage>
</organism>
<dbReference type="AlphaFoldDB" id="A0A8J3D7W0"/>
<evidence type="ECO:0000313" key="3">
    <source>
        <dbReference type="Proteomes" id="UP000642829"/>
    </source>
</evidence>
<dbReference type="EMBL" id="BMXG01000003">
    <property type="protein sequence ID" value="GHB93335.1"/>
    <property type="molecule type" value="Genomic_DNA"/>
</dbReference>